<gene>
    <name evidence="2" type="ORF">LR48_Vigan07g032300</name>
</gene>
<dbReference type="Gene3D" id="1.10.110.10">
    <property type="entry name" value="Plant lipid-transfer and hydrophobic proteins"/>
    <property type="match status" value="1"/>
</dbReference>
<dbReference type="Gramene" id="KOM46619">
    <property type="protein sequence ID" value="KOM46619"/>
    <property type="gene ID" value="LR48_Vigan07g032300"/>
</dbReference>
<name>A0A0L9UVQ4_PHAAN</name>
<evidence type="ECO:0008006" key="4">
    <source>
        <dbReference type="Google" id="ProtNLM"/>
    </source>
</evidence>
<evidence type="ECO:0000256" key="1">
    <source>
        <dbReference type="SAM" id="SignalP"/>
    </source>
</evidence>
<organism evidence="2 3">
    <name type="scientific">Phaseolus angularis</name>
    <name type="common">Azuki bean</name>
    <name type="synonym">Vigna angularis</name>
    <dbReference type="NCBI Taxonomy" id="3914"/>
    <lineage>
        <taxon>Eukaryota</taxon>
        <taxon>Viridiplantae</taxon>
        <taxon>Streptophyta</taxon>
        <taxon>Embryophyta</taxon>
        <taxon>Tracheophyta</taxon>
        <taxon>Spermatophyta</taxon>
        <taxon>Magnoliopsida</taxon>
        <taxon>eudicotyledons</taxon>
        <taxon>Gunneridae</taxon>
        <taxon>Pentapetalae</taxon>
        <taxon>rosids</taxon>
        <taxon>fabids</taxon>
        <taxon>Fabales</taxon>
        <taxon>Fabaceae</taxon>
        <taxon>Papilionoideae</taxon>
        <taxon>50 kb inversion clade</taxon>
        <taxon>NPAAA clade</taxon>
        <taxon>indigoferoid/millettioid clade</taxon>
        <taxon>Phaseoleae</taxon>
        <taxon>Vigna</taxon>
    </lineage>
</organism>
<dbReference type="InterPro" id="IPR036312">
    <property type="entry name" value="Bifun_inhib/LTP/seed_sf"/>
</dbReference>
<protein>
    <recommendedName>
        <fullName evidence="4">Bifunctional inhibitor/plant lipid transfer protein/seed storage helical domain-containing protein</fullName>
    </recommendedName>
</protein>
<dbReference type="AlphaFoldDB" id="A0A0L9UVQ4"/>
<sequence>MKPVNAFSCVEAKLSLLACLPFLTSSQDSPSSICCNAVSNVRASAPTKPEFVRHVYVSRQPLVNFLTLIKIEPFNFLNYVTLMSVFLSPRTSTVTRSLFEQEF</sequence>
<dbReference type="Proteomes" id="UP000053144">
    <property type="component" value="Chromosome 7"/>
</dbReference>
<evidence type="ECO:0000313" key="2">
    <source>
        <dbReference type="EMBL" id="KOM46619.1"/>
    </source>
</evidence>
<proteinExistence type="predicted"/>
<reference evidence="3" key="1">
    <citation type="journal article" date="2015" name="Proc. Natl. Acad. Sci. U.S.A.">
        <title>Genome sequencing of adzuki bean (Vigna angularis) provides insight into high starch and low fat accumulation and domestication.</title>
        <authorList>
            <person name="Yang K."/>
            <person name="Tian Z."/>
            <person name="Chen C."/>
            <person name="Luo L."/>
            <person name="Zhao B."/>
            <person name="Wang Z."/>
            <person name="Yu L."/>
            <person name="Li Y."/>
            <person name="Sun Y."/>
            <person name="Li W."/>
            <person name="Chen Y."/>
            <person name="Li Y."/>
            <person name="Zhang Y."/>
            <person name="Ai D."/>
            <person name="Zhao J."/>
            <person name="Shang C."/>
            <person name="Ma Y."/>
            <person name="Wu B."/>
            <person name="Wang M."/>
            <person name="Gao L."/>
            <person name="Sun D."/>
            <person name="Zhang P."/>
            <person name="Guo F."/>
            <person name="Wang W."/>
            <person name="Li Y."/>
            <person name="Wang J."/>
            <person name="Varshney R.K."/>
            <person name="Wang J."/>
            <person name="Ling H.Q."/>
            <person name="Wan P."/>
        </authorList>
    </citation>
    <scope>NUCLEOTIDE SEQUENCE</scope>
    <source>
        <strain evidence="3">cv. Jingnong 6</strain>
    </source>
</reference>
<feature type="chain" id="PRO_5005596362" description="Bifunctional inhibitor/plant lipid transfer protein/seed storage helical domain-containing protein" evidence="1">
    <location>
        <begin position="27"/>
        <end position="103"/>
    </location>
</feature>
<evidence type="ECO:0000313" key="3">
    <source>
        <dbReference type="Proteomes" id="UP000053144"/>
    </source>
</evidence>
<keyword evidence="1" id="KW-0732">Signal</keyword>
<feature type="signal peptide" evidence="1">
    <location>
        <begin position="1"/>
        <end position="26"/>
    </location>
</feature>
<dbReference type="EMBL" id="CM003377">
    <property type="protein sequence ID" value="KOM46619.1"/>
    <property type="molecule type" value="Genomic_DNA"/>
</dbReference>
<dbReference type="SUPFAM" id="SSF47699">
    <property type="entry name" value="Bifunctional inhibitor/lipid-transfer protein/seed storage 2S albumin"/>
    <property type="match status" value="1"/>
</dbReference>
<accession>A0A0L9UVQ4</accession>